<evidence type="ECO:0000313" key="2">
    <source>
        <dbReference type="Proteomes" id="UP001396334"/>
    </source>
</evidence>
<dbReference type="EMBL" id="JBBPBN010000302">
    <property type="protein sequence ID" value="KAK8489737.1"/>
    <property type="molecule type" value="Genomic_DNA"/>
</dbReference>
<dbReference type="PANTHER" id="PTHR33710:SF64">
    <property type="entry name" value="ENDONUCLEASE_EXONUCLEASE_PHOSPHATASE DOMAIN-CONTAINING PROTEIN"/>
    <property type="match status" value="1"/>
</dbReference>
<dbReference type="PANTHER" id="PTHR33710">
    <property type="entry name" value="BNAC02G09200D PROTEIN"/>
    <property type="match status" value="1"/>
</dbReference>
<dbReference type="SUPFAM" id="SSF56219">
    <property type="entry name" value="DNase I-like"/>
    <property type="match status" value="1"/>
</dbReference>
<gene>
    <name evidence="1" type="ORF">V6N11_041897</name>
</gene>
<reference evidence="1 2" key="1">
    <citation type="journal article" date="2024" name="G3 (Bethesda)">
        <title>Genome assembly of Hibiscus sabdariffa L. provides insights into metabolisms of medicinal natural products.</title>
        <authorList>
            <person name="Kim T."/>
        </authorList>
    </citation>
    <scope>NUCLEOTIDE SEQUENCE [LARGE SCALE GENOMIC DNA]</scope>
    <source>
        <strain evidence="1">TK-2024</strain>
        <tissue evidence="1">Old leaves</tissue>
    </source>
</reference>
<keyword evidence="2" id="KW-1185">Reference proteome</keyword>
<proteinExistence type="predicted"/>
<protein>
    <submittedName>
        <fullName evidence="1">Uncharacterized protein</fullName>
    </submittedName>
</protein>
<name>A0ABR2AAK7_9ROSI</name>
<sequence>MVLLQETIKAKFEEVDIRHFWPNDDFDFYWSAANGHLGGLLSVWDKSKFEMERVSTFERFSHERKGCMSRDSGSIEFNNFIEKRELQEVKLVRKKFTWFRPVRKRCMLDRFLVSESWFQDQPELVAQALKRSVSDHVPILLSTMVKDLVLIPLKVFNSWLQLDECSRTIIDSTYGLNVVNLDLPEKLKEVKSALKG</sequence>
<evidence type="ECO:0000313" key="1">
    <source>
        <dbReference type="EMBL" id="KAK8489737.1"/>
    </source>
</evidence>
<dbReference type="Proteomes" id="UP001396334">
    <property type="component" value="Unassembled WGS sequence"/>
</dbReference>
<dbReference type="Gene3D" id="3.60.10.10">
    <property type="entry name" value="Endonuclease/exonuclease/phosphatase"/>
    <property type="match status" value="1"/>
</dbReference>
<comment type="caution">
    <text evidence="1">The sequence shown here is derived from an EMBL/GenBank/DDBJ whole genome shotgun (WGS) entry which is preliminary data.</text>
</comment>
<dbReference type="InterPro" id="IPR036691">
    <property type="entry name" value="Endo/exonu/phosph_ase_sf"/>
</dbReference>
<accession>A0ABR2AAK7</accession>
<organism evidence="1 2">
    <name type="scientific">Hibiscus sabdariffa</name>
    <name type="common">roselle</name>
    <dbReference type="NCBI Taxonomy" id="183260"/>
    <lineage>
        <taxon>Eukaryota</taxon>
        <taxon>Viridiplantae</taxon>
        <taxon>Streptophyta</taxon>
        <taxon>Embryophyta</taxon>
        <taxon>Tracheophyta</taxon>
        <taxon>Spermatophyta</taxon>
        <taxon>Magnoliopsida</taxon>
        <taxon>eudicotyledons</taxon>
        <taxon>Gunneridae</taxon>
        <taxon>Pentapetalae</taxon>
        <taxon>rosids</taxon>
        <taxon>malvids</taxon>
        <taxon>Malvales</taxon>
        <taxon>Malvaceae</taxon>
        <taxon>Malvoideae</taxon>
        <taxon>Hibiscus</taxon>
    </lineage>
</organism>